<dbReference type="InterPro" id="IPR022337">
    <property type="entry name" value="Inositol_monophosphatase_SuhB"/>
</dbReference>
<comment type="catalytic activity">
    <reaction evidence="1">
        <text>a myo-inositol phosphate + H2O = myo-inositol + phosphate</text>
        <dbReference type="Rhea" id="RHEA:24056"/>
        <dbReference type="ChEBI" id="CHEBI:15377"/>
        <dbReference type="ChEBI" id="CHEBI:17268"/>
        <dbReference type="ChEBI" id="CHEBI:43474"/>
        <dbReference type="ChEBI" id="CHEBI:84139"/>
        <dbReference type="EC" id="3.1.3.25"/>
    </reaction>
</comment>
<evidence type="ECO:0000256" key="3">
    <source>
        <dbReference type="ARBA" id="ARBA00009759"/>
    </source>
</evidence>
<dbReference type="FunFam" id="3.30.540.10:FF:000003">
    <property type="entry name" value="Inositol-1-monophosphatase"/>
    <property type="match status" value="1"/>
</dbReference>
<dbReference type="GO" id="GO:0006020">
    <property type="term" value="P:inositol metabolic process"/>
    <property type="evidence" value="ECO:0007669"/>
    <property type="project" value="TreeGrafter"/>
</dbReference>
<evidence type="ECO:0000256" key="1">
    <source>
        <dbReference type="ARBA" id="ARBA00001033"/>
    </source>
</evidence>
<evidence type="ECO:0000256" key="4">
    <source>
        <dbReference type="ARBA" id="ARBA00013106"/>
    </source>
</evidence>
<dbReference type="PROSITE" id="PS00629">
    <property type="entry name" value="IMP_1"/>
    <property type="match status" value="1"/>
</dbReference>
<organism evidence="8">
    <name type="scientific">hydrothermal vent metagenome</name>
    <dbReference type="NCBI Taxonomy" id="652676"/>
    <lineage>
        <taxon>unclassified sequences</taxon>
        <taxon>metagenomes</taxon>
        <taxon>ecological metagenomes</taxon>
    </lineage>
</organism>
<dbReference type="SUPFAM" id="SSF56655">
    <property type="entry name" value="Carbohydrate phosphatase"/>
    <property type="match status" value="1"/>
</dbReference>
<evidence type="ECO:0000256" key="2">
    <source>
        <dbReference type="ARBA" id="ARBA00001946"/>
    </source>
</evidence>
<evidence type="ECO:0000256" key="6">
    <source>
        <dbReference type="ARBA" id="ARBA00022801"/>
    </source>
</evidence>
<sequence>MHQQQSVLMAGIAVYWNQSATEGNQFMHPMLNTAIRAVRQSGRIILMHYGRLDRLEVTAKGRNDYVSQADTEAEEAALEILTTAYPEHGVLAEESGKREGGDYTWVIDPLDGTTNFLHGFPQFSVSIAVLHGQTIEHGVVYDPLRNELFTSSRGQGAQLNDRRIRVSSISRLEQCLLGTGFPFRELDKFDRWMKTFRKLTMKTSGVRRAGSAALDLAYVAAGRLDGFWEFGLQPWDCAAGALLIREAGGLVADTDGGQDFLESGNVAAGNPRIFEELLKTLVP</sequence>
<keyword evidence="6 8" id="KW-0378">Hydrolase</keyword>
<accession>A0A170PR10</accession>
<dbReference type="PRINTS" id="PR01959">
    <property type="entry name" value="SBIMPHPHTASE"/>
</dbReference>
<dbReference type="GO" id="GO:0008934">
    <property type="term" value="F:inositol monophosphate 1-phosphatase activity"/>
    <property type="evidence" value="ECO:0007669"/>
    <property type="project" value="InterPro"/>
</dbReference>
<name>A0A170PR10_9ZZZZ</name>
<comment type="cofactor">
    <cofactor evidence="2">
        <name>Mg(2+)</name>
        <dbReference type="ChEBI" id="CHEBI:18420"/>
    </cofactor>
</comment>
<dbReference type="Gene3D" id="3.30.540.10">
    <property type="entry name" value="Fructose-1,6-Bisphosphatase, subunit A, domain 1"/>
    <property type="match status" value="1"/>
</dbReference>
<reference evidence="8" key="1">
    <citation type="submission" date="2015-10" db="EMBL/GenBank/DDBJ databases">
        <authorList>
            <person name="Gilbert D.G."/>
        </authorList>
    </citation>
    <scope>NUCLEOTIDE SEQUENCE</scope>
</reference>
<dbReference type="Gene3D" id="3.40.190.80">
    <property type="match status" value="1"/>
</dbReference>
<dbReference type="EMBL" id="CZRL01000059">
    <property type="protein sequence ID" value="CUS51344.1"/>
    <property type="molecule type" value="Genomic_DNA"/>
</dbReference>
<proteinExistence type="inferred from homology"/>
<dbReference type="PANTHER" id="PTHR20854">
    <property type="entry name" value="INOSITOL MONOPHOSPHATASE"/>
    <property type="match status" value="1"/>
</dbReference>
<dbReference type="Pfam" id="PF00459">
    <property type="entry name" value="Inositol_P"/>
    <property type="match status" value="1"/>
</dbReference>
<keyword evidence="7" id="KW-0460">Magnesium</keyword>
<evidence type="ECO:0000256" key="7">
    <source>
        <dbReference type="ARBA" id="ARBA00022842"/>
    </source>
</evidence>
<protein>
    <recommendedName>
        <fullName evidence="4">inositol-phosphate phosphatase</fullName>
        <ecNumber evidence="4">3.1.3.25</ecNumber>
    </recommendedName>
</protein>
<dbReference type="EC" id="3.1.3.25" evidence="4"/>
<dbReference type="GO" id="GO:0046872">
    <property type="term" value="F:metal ion binding"/>
    <property type="evidence" value="ECO:0007669"/>
    <property type="project" value="UniProtKB-KW"/>
</dbReference>
<dbReference type="InterPro" id="IPR020550">
    <property type="entry name" value="Inositol_monophosphatase_CS"/>
</dbReference>
<evidence type="ECO:0000313" key="8">
    <source>
        <dbReference type="EMBL" id="CUS51344.1"/>
    </source>
</evidence>
<dbReference type="InterPro" id="IPR020583">
    <property type="entry name" value="Inositol_monoP_metal-BS"/>
</dbReference>
<evidence type="ECO:0000256" key="5">
    <source>
        <dbReference type="ARBA" id="ARBA00022723"/>
    </source>
</evidence>
<dbReference type="GO" id="GO:0007165">
    <property type="term" value="P:signal transduction"/>
    <property type="evidence" value="ECO:0007669"/>
    <property type="project" value="TreeGrafter"/>
</dbReference>
<dbReference type="PANTHER" id="PTHR20854:SF4">
    <property type="entry name" value="INOSITOL-1-MONOPHOSPHATASE-RELATED"/>
    <property type="match status" value="1"/>
</dbReference>
<dbReference type="PROSITE" id="PS00630">
    <property type="entry name" value="IMP_2"/>
    <property type="match status" value="1"/>
</dbReference>
<gene>
    <name evidence="8" type="ORF">MGWOODY_XGa356</name>
</gene>
<dbReference type="FunFam" id="3.40.190.80:FF:000002">
    <property type="entry name" value="Inositol-1-monophosphatase"/>
    <property type="match status" value="1"/>
</dbReference>
<dbReference type="InterPro" id="IPR000760">
    <property type="entry name" value="Inositol_monophosphatase-like"/>
</dbReference>
<dbReference type="AlphaFoldDB" id="A0A170PR10"/>
<dbReference type="CDD" id="cd01639">
    <property type="entry name" value="IMPase"/>
    <property type="match status" value="1"/>
</dbReference>
<dbReference type="PRINTS" id="PR00377">
    <property type="entry name" value="IMPHPHTASES"/>
</dbReference>
<comment type="similarity">
    <text evidence="3">Belongs to the inositol monophosphatase superfamily.</text>
</comment>
<dbReference type="GO" id="GO:0046854">
    <property type="term" value="P:phosphatidylinositol phosphate biosynthetic process"/>
    <property type="evidence" value="ECO:0007669"/>
    <property type="project" value="InterPro"/>
</dbReference>
<keyword evidence="5" id="KW-0479">Metal-binding</keyword>
<dbReference type="InterPro" id="IPR033942">
    <property type="entry name" value="IMPase"/>
</dbReference>